<sequence>MEARCAFWLRLLRRTNSRRNQIGFWVVVMVVLGYCSGFWVAIMVVLGCCFEFWVAVLGSGLLF</sequence>
<proteinExistence type="predicted"/>
<evidence type="ECO:0008006" key="4">
    <source>
        <dbReference type="Google" id="ProtNLM"/>
    </source>
</evidence>
<dbReference type="Proteomes" id="UP000053144">
    <property type="component" value="Chromosome 11"/>
</dbReference>
<name>A0A0L9VSX0_PHAAN</name>
<protein>
    <recommendedName>
        <fullName evidence="4">Transmembrane protein</fullName>
    </recommendedName>
</protein>
<gene>
    <name evidence="2" type="ORF">LR48_Vigan11g107100</name>
</gene>
<dbReference type="Gramene" id="KOM58038">
    <property type="protein sequence ID" value="KOM58038"/>
    <property type="gene ID" value="LR48_Vigan11g107100"/>
</dbReference>
<keyword evidence="1" id="KW-0472">Membrane</keyword>
<accession>A0A0L9VSX0</accession>
<feature type="transmembrane region" description="Helical" evidence="1">
    <location>
        <begin position="22"/>
        <end position="55"/>
    </location>
</feature>
<evidence type="ECO:0000256" key="1">
    <source>
        <dbReference type="SAM" id="Phobius"/>
    </source>
</evidence>
<evidence type="ECO:0000313" key="3">
    <source>
        <dbReference type="Proteomes" id="UP000053144"/>
    </source>
</evidence>
<dbReference type="AlphaFoldDB" id="A0A0L9VSX0"/>
<reference evidence="3" key="1">
    <citation type="journal article" date="2015" name="Proc. Natl. Acad. Sci. U.S.A.">
        <title>Genome sequencing of adzuki bean (Vigna angularis) provides insight into high starch and low fat accumulation and domestication.</title>
        <authorList>
            <person name="Yang K."/>
            <person name="Tian Z."/>
            <person name="Chen C."/>
            <person name="Luo L."/>
            <person name="Zhao B."/>
            <person name="Wang Z."/>
            <person name="Yu L."/>
            <person name="Li Y."/>
            <person name="Sun Y."/>
            <person name="Li W."/>
            <person name="Chen Y."/>
            <person name="Li Y."/>
            <person name="Zhang Y."/>
            <person name="Ai D."/>
            <person name="Zhao J."/>
            <person name="Shang C."/>
            <person name="Ma Y."/>
            <person name="Wu B."/>
            <person name="Wang M."/>
            <person name="Gao L."/>
            <person name="Sun D."/>
            <person name="Zhang P."/>
            <person name="Guo F."/>
            <person name="Wang W."/>
            <person name="Li Y."/>
            <person name="Wang J."/>
            <person name="Varshney R.K."/>
            <person name="Wang J."/>
            <person name="Ling H.Q."/>
            <person name="Wan P."/>
        </authorList>
    </citation>
    <scope>NUCLEOTIDE SEQUENCE</scope>
    <source>
        <strain evidence="3">cv. Jingnong 6</strain>
    </source>
</reference>
<keyword evidence="1" id="KW-1133">Transmembrane helix</keyword>
<evidence type="ECO:0000313" key="2">
    <source>
        <dbReference type="EMBL" id="KOM58038.1"/>
    </source>
</evidence>
<dbReference type="EMBL" id="CM003381">
    <property type="protein sequence ID" value="KOM58038.1"/>
    <property type="molecule type" value="Genomic_DNA"/>
</dbReference>
<organism evidence="2 3">
    <name type="scientific">Phaseolus angularis</name>
    <name type="common">Azuki bean</name>
    <name type="synonym">Vigna angularis</name>
    <dbReference type="NCBI Taxonomy" id="3914"/>
    <lineage>
        <taxon>Eukaryota</taxon>
        <taxon>Viridiplantae</taxon>
        <taxon>Streptophyta</taxon>
        <taxon>Embryophyta</taxon>
        <taxon>Tracheophyta</taxon>
        <taxon>Spermatophyta</taxon>
        <taxon>Magnoliopsida</taxon>
        <taxon>eudicotyledons</taxon>
        <taxon>Gunneridae</taxon>
        <taxon>Pentapetalae</taxon>
        <taxon>rosids</taxon>
        <taxon>fabids</taxon>
        <taxon>Fabales</taxon>
        <taxon>Fabaceae</taxon>
        <taxon>Papilionoideae</taxon>
        <taxon>50 kb inversion clade</taxon>
        <taxon>NPAAA clade</taxon>
        <taxon>indigoferoid/millettioid clade</taxon>
        <taxon>Phaseoleae</taxon>
        <taxon>Vigna</taxon>
    </lineage>
</organism>
<keyword evidence="1" id="KW-0812">Transmembrane</keyword>